<gene>
    <name evidence="1" type="ORF">AVDCRST_MAG14-1353</name>
</gene>
<accession>A0A6J4QT79</accession>
<proteinExistence type="predicted"/>
<sequence>DASRRYRYSIRSSRSSFSHPIRRPRVSAWQCYSVREKKGL</sequence>
<reference evidence="1" key="1">
    <citation type="submission" date="2020-02" db="EMBL/GenBank/DDBJ databases">
        <authorList>
            <person name="Meier V. D."/>
        </authorList>
    </citation>
    <scope>NUCLEOTIDE SEQUENCE</scope>
    <source>
        <strain evidence="1">AVDCRST_MAG14</strain>
    </source>
</reference>
<protein>
    <submittedName>
        <fullName evidence="1">Uncharacterized protein</fullName>
    </submittedName>
</protein>
<dbReference type="AlphaFoldDB" id="A0A6J4QT79"/>
<dbReference type="EMBL" id="CADCVG010000056">
    <property type="protein sequence ID" value="CAA9454280.1"/>
    <property type="molecule type" value="Genomic_DNA"/>
</dbReference>
<feature type="non-terminal residue" evidence="1">
    <location>
        <position position="40"/>
    </location>
</feature>
<organism evidence="1">
    <name type="scientific">uncultured Rubrobacteraceae bacterium</name>
    <dbReference type="NCBI Taxonomy" id="349277"/>
    <lineage>
        <taxon>Bacteria</taxon>
        <taxon>Bacillati</taxon>
        <taxon>Actinomycetota</taxon>
        <taxon>Rubrobacteria</taxon>
        <taxon>Rubrobacterales</taxon>
        <taxon>Rubrobacteraceae</taxon>
        <taxon>environmental samples</taxon>
    </lineage>
</organism>
<evidence type="ECO:0000313" key="1">
    <source>
        <dbReference type="EMBL" id="CAA9454280.1"/>
    </source>
</evidence>
<feature type="non-terminal residue" evidence="1">
    <location>
        <position position="1"/>
    </location>
</feature>
<name>A0A6J4QT79_9ACTN</name>